<evidence type="ECO:0000256" key="6">
    <source>
        <dbReference type="ARBA" id="ARBA00022723"/>
    </source>
</evidence>
<dbReference type="EC" id="2.7.1.180" evidence="2"/>
<dbReference type="RefSeq" id="WP_344622254.1">
    <property type="nucleotide sequence ID" value="NZ_BAAALD010000006.1"/>
</dbReference>
<keyword evidence="6" id="KW-0479">Metal-binding</keyword>
<sequence>MTTPIVRHTTTTFPALGTTAVLLVAEPSATAVALRVLEEELAAIDLACSRFRPDSELSRANGADGAVTAGPLFAEAIDAALRAARATDGAVDPTVGPSVAALGYDRTFASVSPDDVGPVTAVRPSGWRTVGWDPRTRRLYMPPGTALDLGATAKALAADRAAARAARTAGCGVLVCLGGDLAAAGPAPAGGGRVAVADDHAAPADGAGPVVSVTGGGLATSGTTVRSWRRGGRVLHHIVDPATGDVPAPLWRTVSVAAATCVDANTAATAAIVRSAHALGWLHRLGLPARLVRTDGSVVVVGGWPADPAPVPAPGSGPGLSAGAGPGPHSPAGVPR</sequence>
<keyword evidence="8" id="KW-0460">Magnesium</keyword>
<evidence type="ECO:0000313" key="13">
    <source>
        <dbReference type="Proteomes" id="UP001499987"/>
    </source>
</evidence>
<comment type="caution">
    <text evidence="12">The sequence shown here is derived from an EMBL/GenBank/DDBJ whole genome shotgun (WGS) entry which is preliminary data.</text>
</comment>
<gene>
    <name evidence="12" type="ORF">GCM10009663_10080</name>
</gene>
<proteinExistence type="predicted"/>
<protein>
    <recommendedName>
        <fullName evidence="3">FAD:protein FMN transferase</fullName>
        <ecNumber evidence="2">2.7.1.180</ecNumber>
    </recommendedName>
    <alternativeName>
        <fullName evidence="9">Flavin transferase</fullName>
    </alternativeName>
</protein>
<dbReference type="Gene3D" id="3.10.520.10">
    <property type="entry name" value="ApbE-like domains"/>
    <property type="match status" value="1"/>
</dbReference>
<keyword evidence="5 12" id="KW-0808">Transferase</keyword>
<feature type="compositionally biased region" description="Gly residues" evidence="11">
    <location>
        <begin position="316"/>
        <end position="326"/>
    </location>
</feature>
<dbReference type="EMBL" id="BAAALD010000006">
    <property type="protein sequence ID" value="GAA1072461.1"/>
    <property type="molecule type" value="Genomic_DNA"/>
</dbReference>
<evidence type="ECO:0000256" key="7">
    <source>
        <dbReference type="ARBA" id="ARBA00022827"/>
    </source>
</evidence>
<dbReference type="PANTHER" id="PTHR30040">
    <property type="entry name" value="THIAMINE BIOSYNTHESIS LIPOPROTEIN APBE"/>
    <property type="match status" value="1"/>
</dbReference>
<evidence type="ECO:0000256" key="3">
    <source>
        <dbReference type="ARBA" id="ARBA00016337"/>
    </source>
</evidence>
<dbReference type="PANTHER" id="PTHR30040:SF2">
    <property type="entry name" value="FAD:PROTEIN FMN TRANSFERASE"/>
    <property type="match status" value="1"/>
</dbReference>
<evidence type="ECO:0000256" key="4">
    <source>
        <dbReference type="ARBA" id="ARBA00022630"/>
    </source>
</evidence>
<dbReference type="SUPFAM" id="SSF143631">
    <property type="entry name" value="ApbE-like"/>
    <property type="match status" value="1"/>
</dbReference>
<evidence type="ECO:0000256" key="1">
    <source>
        <dbReference type="ARBA" id="ARBA00001946"/>
    </source>
</evidence>
<keyword evidence="13" id="KW-1185">Reference proteome</keyword>
<dbReference type="Proteomes" id="UP001499987">
    <property type="component" value="Unassembled WGS sequence"/>
</dbReference>
<evidence type="ECO:0000256" key="10">
    <source>
        <dbReference type="ARBA" id="ARBA00048540"/>
    </source>
</evidence>
<evidence type="ECO:0000256" key="2">
    <source>
        <dbReference type="ARBA" id="ARBA00011955"/>
    </source>
</evidence>
<keyword evidence="4" id="KW-0285">Flavoprotein</keyword>
<accession>A0ABN1TBA3</accession>
<comment type="cofactor">
    <cofactor evidence="1">
        <name>Mg(2+)</name>
        <dbReference type="ChEBI" id="CHEBI:18420"/>
    </cofactor>
</comment>
<dbReference type="Pfam" id="PF02424">
    <property type="entry name" value="ApbE"/>
    <property type="match status" value="1"/>
</dbReference>
<reference evidence="12 13" key="1">
    <citation type="journal article" date="2019" name="Int. J. Syst. Evol. Microbiol.">
        <title>The Global Catalogue of Microorganisms (GCM) 10K type strain sequencing project: providing services to taxonomists for standard genome sequencing and annotation.</title>
        <authorList>
            <consortium name="The Broad Institute Genomics Platform"/>
            <consortium name="The Broad Institute Genome Sequencing Center for Infectious Disease"/>
            <person name="Wu L."/>
            <person name="Ma J."/>
        </authorList>
    </citation>
    <scope>NUCLEOTIDE SEQUENCE [LARGE SCALE GENOMIC DNA]</scope>
    <source>
        <strain evidence="12 13">JCM 13002</strain>
    </source>
</reference>
<dbReference type="InterPro" id="IPR024932">
    <property type="entry name" value="ApbE"/>
</dbReference>
<keyword evidence="7" id="KW-0274">FAD</keyword>
<dbReference type="GO" id="GO:0016740">
    <property type="term" value="F:transferase activity"/>
    <property type="evidence" value="ECO:0007669"/>
    <property type="project" value="UniProtKB-KW"/>
</dbReference>
<evidence type="ECO:0000256" key="8">
    <source>
        <dbReference type="ARBA" id="ARBA00022842"/>
    </source>
</evidence>
<comment type="catalytic activity">
    <reaction evidence="10">
        <text>L-threonyl-[protein] + FAD = FMN-L-threonyl-[protein] + AMP + H(+)</text>
        <dbReference type="Rhea" id="RHEA:36847"/>
        <dbReference type="Rhea" id="RHEA-COMP:11060"/>
        <dbReference type="Rhea" id="RHEA-COMP:11061"/>
        <dbReference type="ChEBI" id="CHEBI:15378"/>
        <dbReference type="ChEBI" id="CHEBI:30013"/>
        <dbReference type="ChEBI" id="CHEBI:57692"/>
        <dbReference type="ChEBI" id="CHEBI:74257"/>
        <dbReference type="ChEBI" id="CHEBI:456215"/>
        <dbReference type="EC" id="2.7.1.180"/>
    </reaction>
</comment>
<evidence type="ECO:0000256" key="9">
    <source>
        <dbReference type="ARBA" id="ARBA00031306"/>
    </source>
</evidence>
<evidence type="ECO:0000256" key="5">
    <source>
        <dbReference type="ARBA" id="ARBA00022679"/>
    </source>
</evidence>
<evidence type="ECO:0000313" key="12">
    <source>
        <dbReference type="EMBL" id="GAA1072461.1"/>
    </source>
</evidence>
<dbReference type="InterPro" id="IPR003374">
    <property type="entry name" value="ApbE-like_sf"/>
</dbReference>
<name>A0ABN1TBA3_9ACTN</name>
<evidence type="ECO:0000256" key="11">
    <source>
        <dbReference type="SAM" id="MobiDB-lite"/>
    </source>
</evidence>
<organism evidence="12 13">
    <name type="scientific">Kitasatospora arboriphila</name>
    <dbReference type="NCBI Taxonomy" id="258052"/>
    <lineage>
        <taxon>Bacteria</taxon>
        <taxon>Bacillati</taxon>
        <taxon>Actinomycetota</taxon>
        <taxon>Actinomycetes</taxon>
        <taxon>Kitasatosporales</taxon>
        <taxon>Streptomycetaceae</taxon>
        <taxon>Kitasatospora</taxon>
    </lineage>
</organism>
<feature type="region of interest" description="Disordered" evidence="11">
    <location>
        <begin position="307"/>
        <end position="336"/>
    </location>
</feature>